<keyword evidence="2" id="KW-1185">Reference proteome</keyword>
<gene>
    <name evidence="1" type="ORF">GBAR_LOCUS24755</name>
</gene>
<proteinExistence type="predicted"/>
<evidence type="ECO:0000313" key="1">
    <source>
        <dbReference type="EMBL" id="CAI8044657.1"/>
    </source>
</evidence>
<organism evidence="1 2">
    <name type="scientific">Geodia barretti</name>
    <name type="common">Barrett's horny sponge</name>
    <dbReference type="NCBI Taxonomy" id="519541"/>
    <lineage>
        <taxon>Eukaryota</taxon>
        <taxon>Metazoa</taxon>
        <taxon>Porifera</taxon>
        <taxon>Demospongiae</taxon>
        <taxon>Heteroscleromorpha</taxon>
        <taxon>Tetractinellida</taxon>
        <taxon>Astrophorina</taxon>
        <taxon>Geodiidae</taxon>
        <taxon>Geodia</taxon>
    </lineage>
</organism>
<name>A0AA35TB63_GEOBA</name>
<evidence type="ECO:0000313" key="2">
    <source>
        <dbReference type="Proteomes" id="UP001174909"/>
    </source>
</evidence>
<dbReference type="Proteomes" id="UP001174909">
    <property type="component" value="Unassembled WGS sequence"/>
</dbReference>
<feature type="non-terminal residue" evidence="1">
    <location>
        <position position="1"/>
    </location>
</feature>
<dbReference type="EMBL" id="CASHTH010003412">
    <property type="protein sequence ID" value="CAI8044657.1"/>
    <property type="molecule type" value="Genomic_DNA"/>
</dbReference>
<dbReference type="AlphaFoldDB" id="A0AA35TB63"/>
<sequence>MERSKSGSINFPGGRKVVLNRLVKKLGARIEKNEEAGGFKSKDKLLSCLSLLEPPPDA</sequence>
<reference evidence="1" key="1">
    <citation type="submission" date="2023-03" db="EMBL/GenBank/DDBJ databases">
        <authorList>
            <person name="Steffen K."/>
            <person name="Cardenas P."/>
        </authorList>
    </citation>
    <scope>NUCLEOTIDE SEQUENCE</scope>
</reference>
<comment type="caution">
    <text evidence="1">The sequence shown here is derived from an EMBL/GenBank/DDBJ whole genome shotgun (WGS) entry which is preliminary data.</text>
</comment>
<protein>
    <submittedName>
        <fullName evidence="1">Uncharacterized protein</fullName>
    </submittedName>
</protein>
<accession>A0AA35TB63</accession>